<keyword evidence="2" id="KW-1185">Reference proteome</keyword>
<reference evidence="1" key="1">
    <citation type="journal article" date="2020" name="Stud. Mycol.">
        <title>101 Dothideomycetes genomes: a test case for predicting lifestyles and emergence of pathogens.</title>
        <authorList>
            <person name="Haridas S."/>
            <person name="Albert R."/>
            <person name="Binder M."/>
            <person name="Bloem J."/>
            <person name="Labutti K."/>
            <person name="Salamov A."/>
            <person name="Andreopoulos B."/>
            <person name="Baker S."/>
            <person name="Barry K."/>
            <person name="Bills G."/>
            <person name="Bluhm B."/>
            <person name="Cannon C."/>
            <person name="Castanera R."/>
            <person name="Culley D."/>
            <person name="Daum C."/>
            <person name="Ezra D."/>
            <person name="Gonzalez J."/>
            <person name="Henrissat B."/>
            <person name="Kuo A."/>
            <person name="Liang C."/>
            <person name="Lipzen A."/>
            <person name="Lutzoni F."/>
            <person name="Magnuson J."/>
            <person name="Mondo S."/>
            <person name="Nolan M."/>
            <person name="Ohm R."/>
            <person name="Pangilinan J."/>
            <person name="Park H.-J."/>
            <person name="Ramirez L."/>
            <person name="Alfaro M."/>
            <person name="Sun H."/>
            <person name="Tritt A."/>
            <person name="Yoshinaga Y."/>
            <person name="Zwiers L.-H."/>
            <person name="Turgeon B."/>
            <person name="Goodwin S."/>
            <person name="Spatafora J."/>
            <person name="Crous P."/>
            <person name="Grigoriev I."/>
        </authorList>
    </citation>
    <scope>NUCLEOTIDE SEQUENCE</scope>
    <source>
        <strain evidence="1">CBS 175.79</strain>
    </source>
</reference>
<dbReference type="OrthoDB" id="2129491at2759"/>
<dbReference type="Proteomes" id="UP000799778">
    <property type="component" value="Unassembled WGS sequence"/>
</dbReference>
<dbReference type="GeneID" id="54286373"/>
<organism evidence="1 2">
    <name type="scientific">Aaosphaeria arxii CBS 175.79</name>
    <dbReference type="NCBI Taxonomy" id="1450172"/>
    <lineage>
        <taxon>Eukaryota</taxon>
        <taxon>Fungi</taxon>
        <taxon>Dikarya</taxon>
        <taxon>Ascomycota</taxon>
        <taxon>Pezizomycotina</taxon>
        <taxon>Dothideomycetes</taxon>
        <taxon>Pleosporomycetidae</taxon>
        <taxon>Pleosporales</taxon>
        <taxon>Pleosporales incertae sedis</taxon>
        <taxon>Aaosphaeria</taxon>
    </lineage>
</organism>
<protein>
    <submittedName>
        <fullName evidence="1">Uncharacterized protein</fullName>
    </submittedName>
</protein>
<dbReference type="Gene3D" id="3.30.360.10">
    <property type="entry name" value="Dihydrodipicolinate Reductase, domain 2"/>
    <property type="match status" value="1"/>
</dbReference>
<dbReference type="EMBL" id="ML978074">
    <property type="protein sequence ID" value="KAF2011384.1"/>
    <property type="molecule type" value="Genomic_DNA"/>
</dbReference>
<name>A0A6A5XG92_9PLEO</name>
<sequence length="61" mass="6899">MFKFRQPERMLEFFYEADAVAVDIAQGRGENGVMPLGQTVRMLGFMDAVRRDAGLVYPQDG</sequence>
<dbReference type="AlphaFoldDB" id="A0A6A5XG92"/>
<evidence type="ECO:0000313" key="1">
    <source>
        <dbReference type="EMBL" id="KAF2011384.1"/>
    </source>
</evidence>
<dbReference type="RefSeq" id="XP_033379723.1">
    <property type="nucleotide sequence ID" value="XM_033528976.1"/>
</dbReference>
<gene>
    <name evidence="1" type="ORF">BU24DRAFT_426461</name>
</gene>
<accession>A0A6A5XG92</accession>
<proteinExistence type="predicted"/>
<evidence type="ECO:0000313" key="2">
    <source>
        <dbReference type="Proteomes" id="UP000799778"/>
    </source>
</evidence>